<sequence>MWYLSSETDQRILYVVPLNKEVVIGRNADGQTCTFVISDDPSISRKHALLSVTEDGLYIQDLGSRYFTYINEEKLEPDSKAKLNNSDLVKFGKLNCVWKVHEVNLTTCTSTLKGENLQTVRNIVGQIGGVLKTEWEDECRFLTMPVITLTIKVVLALVQGCNIVTTDYWNNCLEAVNDNAELPDPHKFVPKVVETTLNKEVVSFIPNEQRKTLFAGKKFVFFHKRQYEMYKSVLMKSSAESVLFNEAQLTKAMLCERDVILIQDNMAYVSQETQTLRSKINEIFMYLNSKGKRPIPEAEIGLAVLYCSTEKYCNPDFNISHEMMKQTSKNKAANVLAFESQSQNPAVSTNKVVDESLTALDNTTENASKRKFSEDNDDIQANANKKIATGPSIILEDTVNKRKLADEDDISNPSKKLALQSNSEGDDLFNFITSDNEANEDKKDTETTKRLNLARPTKRKANDDDGDDLFNFIQINKPRTSNDTENNEKVDNDQSRANHIKKTGNISADEILAMRGSKLAELMKDNVDADNGMKINIKKEIKQELDEQMSRLDLGMTVVTIRDDLIVKKEPIVIEEAQPTVKNFKKFKKVWPLKMQVTSNVSMSMTTVGGN</sequence>
<organism evidence="9 10">
    <name type="scientific">Manduca sexta</name>
    <name type="common">Tobacco hawkmoth</name>
    <name type="synonym">Tobacco hornworm</name>
    <dbReference type="NCBI Taxonomy" id="7130"/>
    <lineage>
        <taxon>Eukaryota</taxon>
        <taxon>Metazoa</taxon>
        <taxon>Ecdysozoa</taxon>
        <taxon>Arthropoda</taxon>
        <taxon>Hexapoda</taxon>
        <taxon>Insecta</taxon>
        <taxon>Pterygota</taxon>
        <taxon>Neoptera</taxon>
        <taxon>Endopterygota</taxon>
        <taxon>Lepidoptera</taxon>
        <taxon>Glossata</taxon>
        <taxon>Ditrysia</taxon>
        <taxon>Bombycoidea</taxon>
        <taxon>Sphingidae</taxon>
        <taxon>Sphinginae</taxon>
        <taxon>Sphingini</taxon>
        <taxon>Manduca</taxon>
    </lineage>
</organism>
<dbReference type="CDD" id="cd17741">
    <property type="entry name" value="BRCT_nibrin"/>
    <property type="match status" value="1"/>
</dbReference>
<reference evidence="9" key="1">
    <citation type="journal article" date="2016" name="Insect Biochem. Mol. Biol.">
        <title>Multifaceted biological insights from a draft genome sequence of the tobacco hornworm moth, Manduca sexta.</title>
        <authorList>
            <person name="Kanost M.R."/>
            <person name="Arrese E.L."/>
            <person name="Cao X."/>
            <person name="Chen Y.R."/>
            <person name="Chellapilla S."/>
            <person name="Goldsmith M.R."/>
            <person name="Grosse-Wilde E."/>
            <person name="Heckel D.G."/>
            <person name="Herndon N."/>
            <person name="Jiang H."/>
            <person name="Papanicolaou A."/>
            <person name="Qu J."/>
            <person name="Soulages J.L."/>
            <person name="Vogel H."/>
            <person name="Walters J."/>
            <person name="Waterhouse R.M."/>
            <person name="Ahn S.J."/>
            <person name="Almeida F.C."/>
            <person name="An C."/>
            <person name="Aqrawi P."/>
            <person name="Bretschneider A."/>
            <person name="Bryant W.B."/>
            <person name="Bucks S."/>
            <person name="Chao H."/>
            <person name="Chevignon G."/>
            <person name="Christen J.M."/>
            <person name="Clarke D.F."/>
            <person name="Dittmer N.T."/>
            <person name="Ferguson L.C.F."/>
            <person name="Garavelou S."/>
            <person name="Gordon K.H.J."/>
            <person name="Gunaratna R.T."/>
            <person name="Han Y."/>
            <person name="Hauser F."/>
            <person name="He Y."/>
            <person name="Heidel-Fischer H."/>
            <person name="Hirsh A."/>
            <person name="Hu Y."/>
            <person name="Jiang H."/>
            <person name="Kalra D."/>
            <person name="Klinner C."/>
            <person name="Konig C."/>
            <person name="Kovar C."/>
            <person name="Kroll A.R."/>
            <person name="Kuwar S.S."/>
            <person name="Lee S.L."/>
            <person name="Lehman R."/>
            <person name="Li K."/>
            <person name="Li Z."/>
            <person name="Liang H."/>
            <person name="Lovelace S."/>
            <person name="Lu Z."/>
            <person name="Mansfield J.H."/>
            <person name="McCulloch K.J."/>
            <person name="Mathew T."/>
            <person name="Morton B."/>
            <person name="Muzny D.M."/>
            <person name="Neunemann D."/>
            <person name="Ongeri F."/>
            <person name="Pauchet Y."/>
            <person name="Pu L.L."/>
            <person name="Pyrousis I."/>
            <person name="Rao X.J."/>
            <person name="Redding A."/>
            <person name="Roesel C."/>
            <person name="Sanchez-Gracia A."/>
            <person name="Schaack S."/>
            <person name="Shukla A."/>
            <person name="Tetreau G."/>
            <person name="Wang Y."/>
            <person name="Xiong G.H."/>
            <person name="Traut W."/>
            <person name="Walsh T.K."/>
            <person name="Worley K.C."/>
            <person name="Wu D."/>
            <person name="Wu W."/>
            <person name="Wu Y.Q."/>
            <person name="Zhang X."/>
            <person name="Zou Z."/>
            <person name="Zucker H."/>
            <person name="Briscoe A.D."/>
            <person name="Burmester T."/>
            <person name="Clem R.J."/>
            <person name="Feyereisen R."/>
            <person name="Grimmelikhuijzen C.J.P."/>
            <person name="Hamodrakas S.J."/>
            <person name="Hansson B.S."/>
            <person name="Huguet E."/>
            <person name="Jermiin L.S."/>
            <person name="Lan Q."/>
            <person name="Lehman H.K."/>
            <person name="Lorenzen M."/>
            <person name="Merzendorfer H."/>
            <person name="Michalopoulos I."/>
            <person name="Morton D.B."/>
            <person name="Muthukrishnan S."/>
            <person name="Oakeshott J.G."/>
            <person name="Palmer W."/>
            <person name="Park Y."/>
            <person name="Passarelli A.L."/>
            <person name="Rozas J."/>
            <person name="Schwartz L.M."/>
            <person name="Smith W."/>
            <person name="Southgate A."/>
            <person name="Vilcinskas A."/>
            <person name="Vogt R."/>
            <person name="Wang P."/>
            <person name="Werren J."/>
            <person name="Yu X.Q."/>
            <person name="Zhou J.J."/>
            <person name="Brown S.J."/>
            <person name="Scherer S.E."/>
            <person name="Richards S."/>
            <person name="Blissard G.W."/>
        </authorList>
    </citation>
    <scope>NUCLEOTIDE SEQUENCE</scope>
</reference>
<gene>
    <name evidence="9" type="ORF">O3G_MSEX002332</name>
</gene>
<dbReference type="InterPro" id="IPR036420">
    <property type="entry name" value="BRCT_dom_sf"/>
</dbReference>
<dbReference type="SUPFAM" id="SSF49879">
    <property type="entry name" value="SMAD/FHA domain"/>
    <property type="match status" value="1"/>
</dbReference>
<evidence type="ECO:0000259" key="8">
    <source>
        <dbReference type="PROSITE" id="PS50006"/>
    </source>
</evidence>
<dbReference type="Gene3D" id="3.40.50.10190">
    <property type="entry name" value="BRCT domain"/>
    <property type="match status" value="1"/>
</dbReference>
<dbReference type="GO" id="GO:0007095">
    <property type="term" value="P:mitotic G2 DNA damage checkpoint signaling"/>
    <property type="evidence" value="ECO:0007669"/>
    <property type="project" value="InterPro"/>
</dbReference>
<dbReference type="InterPro" id="IPR000253">
    <property type="entry name" value="FHA_dom"/>
</dbReference>
<evidence type="ECO:0000256" key="6">
    <source>
        <dbReference type="ARBA" id="ARBA00023242"/>
    </source>
</evidence>
<evidence type="ECO:0000256" key="4">
    <source>
        <dbReference type="ARBA" id="ARBA00022763"/>
    </source>
</evidence>
<name>A0A922CDM8_MANSE</name>
<keyword evidence="3" id="KW-0158">Chromosome</keyword>
<proteinExistence type="inferred from homology"/>
<comment type="subcellular location">
    <subcellularLocation>
        <location evidence="2">Chromosome</location>
    </subcellularLocation>
    <subcellularLocation>
        <location evidence="1">Nucleus</location>
    </subcellularLocation>
</comment>
<dbReference type="InterPro" id="IPR032429">
    <property type="entry name" value="Nibrin_BRCT2"/>
</dbReference>
<dbReference type="EMBL" id="JH668292">
    <property type="protein sequence ID" value="KAG6442357.1"/>
    <property type="molecule type" value="Genomic_DNA"/>
</dbReference>
<dbReference type="Gene3D" id="2.60.200.20">
    <property type="match status" value="1"/>
</dbReference>
<evidence type="ECO:0000256" key="7">
    <source>
        <dbReference type="ARBA" id="ARBA00044757"/>
    </source>
</evidence>
<dbReference type="GO" id="GO:0003684">
    <property type="term" value="F:damaged DNA binding"/>
    <property type="evidence" value="ECO:0007669"/>
    <property type="project" value="TreeGrafter"/>
</dbReference>
<keyword evidence="5" id="KW-0234">DNA repair</keyword>
<dbReference type="GO" id="GO:0030870">
    <property type="term" value="C:Mre11 complex"/>
    <property type="evidence" value="ECO:0007669"/>
    <property type="project" value="InterPro"/>
</dbReference>
<dbReference type="PANTHER" id="PTHR12162:SF0">
    <property type="entry name" value="NIBRIN"/>
    <property type="match status" value="1"/>
</dbReference>
<dbReference type="InterPro" id="IPR008984">
    <property type="entry name" value="SMAD_FHA_dom_sf"/>
</dbReference>
<keyword evidence="4" id="KW-0227">DNA damage</keyword>
<dbReference type="AlphaFoldDB" id="A0A922CDM8"/>
<dbReference type="Proteomes" id="UP000791440">
    <property type="component" value="Unassembled WGS sequence"/>
</dbReference>
<reference evidence="9" key="2">
    <citation type="submission" date="2020-12" db="EMBL/GenBank/DDBJ databases">
        <authorList>
            <person name="Kanost M."/>
        </authorList>
    </citation>
    <scope>NUCLEOTIDE SEQUENCE</scope>
</reference>
<dbReference type="InterPro" id="IPR043014">
    <property type="entry name" value="Nibrin_BRCT2_sf"/>
</dbReference>
<comment type="similarity">
    <text evidence="7">Belongs to the Nibrin family.</text>
</comment>
<protein>
    <recommendedName>
        <fullName evidence="8">FHA domain-containing protein</fullName>
    </recommendedName>
</protein>
<dbReference type="GO" id="GO:0005694">
    <property type="term" value="C:chromosome"/>
    <property type="evidence" value="ECO:0007669"/>
    <property type="project" value="UniProtKB-SubCell"/>
</dbReference>
<evidence type="ECO:0000313" key="9">
    <source>
        <dbReference type="EMBL" id="KAG6442357.1"/>
    </source>
</evidence>
<dbReference type="Pfam" id="PF16508">
    <property type="entry name" value="NIBRIN_BRCT_II"/>
    <property type="match status" value="1"/>
</dbReference>
<evidence type="ECO:0000313" key="10">
    <source>
        <dbReference type="Proteomes" id="UP000791440"/>
    </source>
</evidence>
<dbReference type="GO" id="GO:0000724">
    <property type="term" value="P:double-strand break repair via homologous recombination"/>
    <property type="evidence" value="ECO:0007669"/>
    <property type="project" value="TreeGrafter"/>
</dbReference>
<keyword evidence="10" id="KW-1185">Reference proteome</keyword>
<dbReference type="Pfam" id="PF00498">
    <property type="entry name" value="FHA"/>
    <property type="match status" value="1"/>
</dbReference>
<evidence type="ECO:0000256" key="1">
    <source>
        <dbReference type="ARBA" id="ARBA00004123"/>
    </source>
</evidence>
<accession>A0A922CDM8</accession>
<dbReference type="OrthoDB" id="552194at2759"/>
<evidence type="ECO:0000256" key="3">
    <source>
        <dbReference type="ARBA" id="ARBA00022454"/>
    </source>
</evidence>
<dbReference type="Gene3D" id="3.40.50.10980">
    <property type="entry name" value="Nibrin, BRCT2 domain"/>
    <property type="match status" value="1"/>
</dbReference>
<dbReference type="PROSITE" id="PS50006">
    <property type="entry name" value="FHA_DOMAIN"/>
    <property type="match status" value="1"/>
</dbReference>
<comment type="caution">
    <text evidence="9">The sequence shown here is derived from an EMBL/GenBank/DDBJ whole genome shotgun (WGS) entry which is preliminary data.</text>
</comment>
<evidence type="ECO:0000256" key="2">
    <source>
        <dbReference type="ARBA" id="ARBA00004286"/>
    </source>
</evidence>
<dbReference type="SMART" id="SM00240">
    <property type="entry name" value="FHA"/>
    <property type="match status" value="1"/>
</dbReference>
<keyword evidence="6" id="KW-0539">Nucleus</keyword>
<dbReference type="CDD" id="cd22667">
    <property type="entry name" value="FHA_NBN"/>
    <property type="match status" value="1"/>
</dbReference>
<feature type="domain" description="FHA" evidence="8">
    <location>
        <begin position="22"/>
        <end position="75"/>
    </location>
</feature>
<evidence type="ECO:0000256" key="5">
    <source>
        <dbReference type="ARBA" id="ARBA00023204"/>
    </source>
</evidence>
<dbReference type="InterPro" id="IPR040227">
    <property type="entry name" value="Nibrin-rel"/>
</dbReference>
<dbReference type="FunFam" id="3.40.50.10980:FF:000001">
    <property type="entry name" value="Nibrin"/>
    <property type="match status" value="1"/>
</dbReference>
<dbReference type="PANTHER" id="PTHR12162">
    <property type="entry name" value="NIBRIN-RELATED"/>
    <property type="match status" value="1"/>
</dbReference>